<dbReference type="InterPro" id="IPR013798">
    <property type="entry name" value="Indole-3-glycerol_P_synth_dom"/>
</dbReference>
<dbReference type="STRING" id="264202.CF0438"/>
<evidence type="ECO:0000256" key="3">
    <source>
        <dbReference type="ARBA" id="ARBA00012362"/>
    </source>
</evidence>
<dbReference type="Proteomes" id="UP000001260">
    <property type="component" value="Chromosome"/>
</dbReference>
<gene>
    <name evidence="10" type="primary">trpC</name>
    <name evidence="10" type="ordered locus">CF0438</name>
</gene>
<dbReference type="GO" id="GO:0000162">
    <property type="term" value="P:L-tryptophan biosynthetic process"/>
    <property type="evidence" value="ECO:0007669"/>
    <property type="project" value="UniProtKB-UniPathway"/>
</dbReference>
<dbReference type="GO" id="GO:0004640">
    <property type="term" value="F:phosphoribosylanthranilate isomerase activity"/>
    <property type="evidence" value="ECO:0007669"/>
    <property type="project" value="TreeGrafter"/>
</dbReference>
<sequence length="273" mass="30272">MQLAHHLANIVAYKKQEVERLKEEVCTQPDHYLSQILNQNHLRREHFATALKGPGLSIIGEIKRQSPTRGKIGCIDNPADLALKYCCGGAAAISVLTDTRGFGGSFLDMQQVSQKLQSQYSHVSVLRKDFILDPLQLAEAIFFGANAVLLIVSVVGENLKFLIQEAHRLGLEVLTEIHDFSELELALEAEASIIGINHRNLKTFEIDLNLSESLKPFIPPQIITVAESGIHHPIQAKRMRELGFDAVLVGEALVRSKDPALLIKQMKGEENES</sequence>
<dbReference type="InterPro" id="IPR011060">
    <property type="entry name" value="RibuloseP-bd_barrel"/>
</dbReference>
<dbReference type="EC" id="4.1.1.48" evidence="3"/>
<evidence type="ECO:0000256" key="7">
    <source>
        <dbReference type="ARBA" id="ARBA00023141"/>
    </source>
</evidence>
<evidence type="ECO:0000256" key="6">
    <source>
        <dbReference type="ARBA" id="ARBA00022822"/>
    </source>
</evidence>
<dbReference type="InterPro" id="IPR013785">
    <property type="entry name" value="Aldolase_TIM"/>
</dbReference>
<dbReference type="EMBL" id="AP006861">
    <property type="protein sequence ID" value="BAE81210.1"/>
    <property type="molecule type" value="Genomic_DNA"/>
</dbReference>
<dbReference type="SUPFAM" id="SSF51366">
    <property type="entry name" value="Ribulose-phoshate binding barrel"/>
    <property type="match status" value="1"/>
</dbReference>
<comment type="pathway">
    <text evidence="2">Amino-acid biosynthesis; L-tryptophan biosynthesis; L-tryptophan from chorismate: step 4/5.</text>
</comment>
<feature type="domain" description="Indole-3-glycerol phosphate synthase" evidence="9">
    <location>
        <begin position="7"/>
        <end position="265"/>
    </location>
</feature>
<proteinExistence type="predicted"/>
<evidence type="ECO:0000256" key="4">
    <source>
        <dbReference type="ARBA" id="ARBA00022605"/>
    </source>
</evidence>
<keyword evidence="5" id="KW-0210">Decarboxylase</keyword>
<dbReference type="AlphaFoldDB" id="Q254S8"/>
<dbReference type="UniPathway" id="UPA00035">
    <property type="reaction ID" value="UER00043"/>
</dbReference>
<evidence type="ECO:0000313" key="10">
    <source>
        <dbReference type="EMBL" id="BAE81210.1"/>
    </source>
</evidence>
<dbReference type="Gene3D" id="3.20.20.70">
    <property type="entry name" value="Aldolase class I"/>
    <property type="match status" value="1"/>
</dbReference>
<dbReference type="KEGG" id="cfe:CF0438"/>
<evidence type="ECO:0000259" key="9">
    <source>
        <dbReference type="Pfam" id="PF00218"/>
    </source>
</evidence>
<dbReference type="PANTHER" id="PTHR22854:SF2">
    <property type="entry name" value="INDOLE-3-GLYCEROL-PHOSPHATE SYNTHASE"/>
    <property type="match status" value="1"/>
</dbReference>
<name>Q254S8_CHLFF</name>
<evidence type="ECO:0000313" key="11">
    <source>
        <dbReference type="Proteomes" id="UP000001260"/>
    </source>
</evidence>
<keyword evidence="7" id="KW-0057">Aromatic amino acid biosynthesis</keyword>
<dbReference type="Pfam" id="PF00218">
    <property type="entry name" value="IGPS"/>
    <property type="match status" value="1"/>
</dbReference>
<protein>
    <recommendedName>
        <fullName evidence="3">indole-3-glycerol-phosphate synthase</fullName>
        <ecNumber evidence="3">4.1.1.48</ecNumber>
    </recommendedName>
</protein>
<comment type="catalytic activity">
    <reaction evidence="1">
        <text>1-(2-carboxyphenylamino)-1-deoxy-D-ribulose 5-phosphate + H(+) = (1S,2R)-1-C-(indol-3-yl)glycerol 3-phosphate + CO2 + H2O</text>
        <dbReference type="Rhea" id="RHEA:23476"/>
        <dbReference type="ChEBI" id="CHEBI:15377"/>
        <dbReference type="ChEBI" id="CHEBI:15378"/>
        <dbReference type="ChEBI" id="CHEBI:16526"/>
        <dbReference type="ChEBI" id="CHEBI:58613"/>
        <dbReference type="ChEBI" id="CHEBI:58866"/>
        <dbReference type="EC" id="4.1.1.48"/>
    </reaction>
</comment>
<dbReference type="GO" id="GO:0004425">
    <property type="term" value="F:indole-3-glycerol-phosphate synthase activity"/>
    <property type="evidence" value="ECO:0007669"/>
    <property type="project" value="UniProtKB-EC"/>
</dbReference>
<keyword evidence="11" id="KW-1185">Reference proteome</keyword>
<organism evidence="10 11">
    <name type="scientific">Chlamydia felis (strain Fe/C-56)</name>
    <name type="common">Chlamydophila felis</name>
    <dbReference type="NCBI Taxonomy" id="264202"/>
    <lineage>
        <taxon>Bacteria</taxon>
        <taxon>Pseudomonadati</taxon>
        <taxon>Chlamydiota</taxon>
        <taxon>Chlamydiia</taxon>
        <taxon>Chlamydiales</taxon>
        <taxon>Chlamydiaceae</taxon>
        <taxon>Chlamydia/Chlamydophila group</taxon>
        <taxon>Chlamydia</taxon>
    </lineage>
</organism>
<dbReference type="eggNOG" id="COG0134">
    <property type="taxonomic scope" value="Bacteria"/>
</dbReference>
<reference evidence="10 11" key="1">
    <citation type="journal article" date="2006" name="DNA Res.">
        <title>Genome sequence of the cat pathogen, Chlamydophila felis.</title>
        <authorList>
            <person name="Azuma Y."/>
            <person name="Hirakawa H."/>
            <person name="Yamashita A."/>
            <person name="Cai Y."/>
            <person name="Rahman M.A."/>
            <person name="Suzuki H."/>
            <person name="Mitaku S."/>
            <person name="Toh H."/>
            <person name="Goto S."/>
            <person name="Murakami T."/>
            <person name="Sugi K."/>
            <person name="Hayashi H."/>
            <person name="Fukushi H."/>
            <person name="Hattori M."/>
            <person name="Kuhara S."/>
            <person name="Shirai M."/>
        </authorList>
    </citation>
    <scope>NUCLEOTIDE SEQUENCE [LARGE SCALE GENOMIC DNA]</scope>
    <source>
        <strain evidence="10 11">Fe/C-56</strain>
    </source>
</reference>
<accession>Q254S8</accession>
<keyword evidence="6" id="KW-0822">Tryptophan biosynthesis</keyword>
<dbReference type="OrthoDB" id="9804217at2"/>
<dbReference type="InterPro" id="IPR045186">
    <property type="entry name" value="Indole-3-glycerol_P_synth"/>
</dbReference>
<keyword evidence="8" id="KW-0456">Lyase</keyword>
<dbReference type="PANTHER" id="PTHR22854">
    <property type="entry name" value="TRYPTOPHAN BIOSYNTHESIS PROTEIN"/>
    <property type="match status" value="1"/>
</dbReference>
<dbReference type="CDD" id="cd00331">
    <property type="entry name" value="IGPS"/>
    <property type="match status" value="1"/>
</dbReference>
<evidence type="ECO:0000256" key="1">
    <source>
        <dbReference type="ARBA" id="ARBA00001633"/>
    </source>
</evidence>
<evidence type="ECO:0000256" key="2">
    <source>
        <dbReference type="ARBA" id="ARBA00004696"/>
    </source>
</evidence>
<evidence type="ECO:0000256" key="8">
    <source>
        <dbReference type="ARBA" id="ARBA00023239"/>
    </source>
</evidence>
<keyword evidence="4" id="KW-0028">Amino-acid biosynthesis</keyword>
<evidence type="ECO:0000256" key="5">
    <source>
        <dbReference type="ARBA" id="ARBA00022793"/>
    </source>
</evidence>
<dbReference type="HOGENOM" id="CLU_034247_0_1_0"/>